<evidence type="ECO:0008006" key="3">
    <source>
        <dbReference type="Google" id="ProtNLM"/>
    </source>
</evidence>
<comment type="caution">
    <text evidence="1">The sequence shown here is derived from an EMBL/GenBank/DDBJ whole genome shotgun (WGS) entry which is preliminary data.</text>
</comment>
<reference evidence="1" key="1">
    <citation type="submission" date="2023-10" db="EMBL/GenBank/DDBJ databases">
        <authorList>
            <person name="Chen Y."/>
            <person name="Shah S."/>
            <person name="Dougan E. K."/>
            <person name="Thang M."/>
            <person name="Chan C."/>
        </authorList>
    </citation>
    <scope>NUCLEOTIDE SEQUENCE [LARGE SCALE GENOMIC DNA]</scope>
</reference>
<accession>A0ABN9U6Q1</accession>
<evidence type="ECO:0000313" key="2">
    <source>
        <dbReference type="Proteomes" id="UP001189429"/>
    </source>
</evidence>
<protein>
    <recommendedName>
        <fullName evidence="3">Late endosomal/lysosomal adaptor and MAPK and MTOR activator 5</fullName>
    </recommendedName>
</protein>
<proteinExistence type="predicted"/>
<evidence type="ECO:0000313" key="1">
    <source>
        <dbReference type="EMBL" id="CAK0853326.1"/>
    </source>
</evidence>
<dbReference type="Proteomes" id="UP001189429">
    <property type="component" value="Unassembled WGS sequence"/>
</dbReference>
<gene>
    <name evidence="1" type="ORF">PCOR1329_LOCUS44842</name>
</gene>
<name>A0ABN9U6Q1_9DINO</name>
<dbReference type="Pfam" id="PF16672">
    <property type="entry name" value="LAMTOR5"/>
    <property type="match status" value="1"/>
</dbReference>
<dbReference type="InterPro" id="IPR024135">
    <property type="entry name" value="LAMTOR5"/>
</dbReference>
<organism evidence="1 2">
    <name type="scientific">Prorocentrum cordatum</name>
    <dbReference type="NCBI Taxonomy" id="2364126"/>
    <lineage>
        <taxon>Eukaryota</taxon>
        <taxon>Sar</taxon>
        <taxon>Alveolata</taxon>
        <taxon>Dinophyceae</taxon>
        <taxon>Prorocentrales</taxon>
        <taxon>Prorocentraceae</taxon>
        <taxon>Prorocentrum</taxon>
    </lineage>
</organism>
<keyword evidence="2" id="KW-1185">Reference proteome</keyword>
<sequence length="102" mass="10510">MAPGGQKAASVGAVLEGLLDRESSSGVCGVVCLDHRGFTVGQRGDLVPAQASRLADIATDCAQLKPGAAQPPLVVVETTMRTISIATRDDLIVAVTRKPAER</sequence>
<dbReference type="EMBL" id="CAUYUJ010015389">
    <property type="protein sequence ID" value="CAK0853326.1"/>
    <property type="molecule type" value="Genomic_DNA"/>
</dbReference>
<dbReference type="Gene3D" id="3.30.450.30">
    <property type="entry name" value="Dynein light chain 2a, cytoplasmic"/>
    <property type="match status" value="1"/>
</dbReference>